<feature type="region of interest" description="Disordered" evidence="1">
    <location>
        <begin position="40"/>
        <end position="59"/>
    </location>
</feature>
<accession>A0A177I082</accession>
<dbReference type="Proteomes" id="UP000077381">
    <property type="component" value="Unassembled WGS sequence"/>
</dbReference>
<keyword evidence="3" id="KW-1185">Reference proteome</keyword>
<protein>
    <submittedName>
        <fullName evidence="2">Uncharacterized protein</fullName>
    </submittedName>
</protein>
<reference evidence="2 3" key="1">
    <citation type="submission" date="2015-12" db="EMBL/GenBank/DDBJ databases">
        <title>Genome sequence of Streptomyces sp. G25.</title>
        <authorList>
            <person name="Poehlein A."/>
            <person name="Roettig A."/>
            <person name="Hiessl S."/>
            <person name="Hauschild P."/>
            <person name="Schauer J."/>
            <person name="Madkour M.H."/>
            <person name="Al-Ansari A.M."/>
            <person name="Almakishah N.H."/>
            <person name="Steinbuechel A."/>
            <person name="Daniel R."/>
        </authorList>
    </citation>
    <scope>NUCLEOTIDE SEQUENCE [LARGE SCALE GENOMIC DNA]</scope>
    <source>
        <strain evidence="3">G25(2015)</strain>
    </source>
</reference>
<evidence type="ECO:0000313" key="3">
    <source>
        <dbReference type="Proteomes" id="UP000077381"/>
    </source>
</evidence>
<dbReference type="AlphaFoldDB" id="A0A177I082"/>
<comment type="caution">
    <text evidence="2">The sequence shown here is derived from an EMBL/GenBank/DDBJ whole genome shotgun (WGS) entry which is preliminary data.</text>
</comment>
<evidence type="ECO:0000256" key="1">
    <source>
        <dbReference type="SAM" id="MobiDB-lite"/>
    </source>
</evidence>
<proteinExistence type="predicted"/>
<organism evidence="2 3">
    <name type="scientific">Streptomyces jeddahensis</name>
    <dbReference type="NCBI Taxonomy" id="1716141"/>
    <lineage>
        <taxon>Bacteria</taxon>
        <taxon>Bacillati</taxon>
        <taxon>Actinomycetota</taxon>
        <taxon>Actinomycetes</taxon>
        <taxon>Kitasatosporales</taxon>
        <taxon>Streptomycetaceae</taxon>
        <taxon>Streptomyces</taxon>
    </lineage>
</organism>
<name>A0A177I082_9ACTN</name>
<dbReference type="EMBL" id="LOHS01000016">
    <property type="protein sequence ID" value="OAH16465.1"/>
    <property type="molecule type" value="Genomic_DNA"/>
</dbReference>
<evidence type="ECO:0000313" key="2">
    <source>
        <dbReference type="EMBL" id="OAH16465.1"/>
    </source>
</evidence>
<sequence length="135" mass="15117">MRPVDDHFVRLGETRLGREYRSGIADGYVVAEEFAEPYQSCREVDRSEDDQAGGRDTGFDQQCQRATAVGPLLADHDCPGAPQFQHRPSLGRCSATQLRLDTQRSLIRPVGVDCQRATEPFGRPVDNTSQRNRLL</sequence>
<gene>
    <name evidence="2" type="ORF">STSP_01560</name>
</gene>